<sequence length="239" mass="25454">MNSSVGAPSPSKGATYDEELMAEQQQPTTAEANDVSPDAAAPPANTRSKTTSILIALIAISSGVIVALSVLLTRPNRSENQAEMIVTIPPSSYPSISPSSRPTTAIPNWDLNFLDIASNFTAGSTNEITFMYEIGAGRKYKFGLFAQGCTDNVTGLNHAITTVSTPTDNYVTENLHVILDIKNMASIRTSNIWNEIAATMEMCITLQLISGTTGMVVRKDNRNIALELVNVGVFGGPQA</sequence>
<evidence type="ECO:0000256" key="2">
    <source>
        <dbReference type="SAM" id="Phobius"/>
    </source>
</evidence>
<dbReference type="AlphaFoldDB" id="A0AAD9D9G0"/>
<keyword evidence="2" id="KW-1133">Transmembrane helix</keyword>
<dbReference type="EMBL" id="JATAAI010000019">
    <property type="protein sequence ID" value="KAK1739166.1"/>
    <property type="molecule type" value="Genomic_DNA"/>
</dbReference>
<proteinExistence type="predicted"/>
<keyword evidence="4" id="KW-1185">Reference proteome</keyword>
<accession>A0AAD9D9G0</accession>
<feature type="region of interest" description="Disordered" evidence="1">
    <location>
        <begin position="1"/>
        <end position="45"/>
    </location>
</feature>
<protein>
    <submittedName>
        <fullName evidence="3">Uncharacterized protein</fullName>
    </submittedName>
</protein>
<evidence type="ECO:0000313" key="3">
    <source>
        <dbReference type="EMBL" id="KAK1739166.1"/>
    </source>
</evidence>
<keyword evidence="2" id="KW-0472">Membrane</keyword>
<organism evidence="3 4">
    <name type="scientific">Skeletonema marinoi</name>
    <dbReference type="NCBI Taxonomy" id="267567"/>
    <lineage>
        <taxon>Eukaryota</taxon>
        <taxon>Sar</taxon>
        <taxon>Stramenopiles</taxon>
        <taxon>Ochrophyta</taxon>
        <taxon>Bacillariophyta</taxon>
        <taxon>Coscinodiscophyceae</taxon>
        <taxon>Thalassiosirophycidae</taxon>
        <taxon>Thalassiosirales</taxon>
        <taxon>Skeletonemataceae</taxon>
        <taxon>Skeletonema</taxon>
        <taxon>Skeletonema marinoi-dohrnii complex</taxon>
    </lineage>
</organism>
<name>A0AAD9D9G0_9STRA</name>
<reference evidence="3" key="1">
    <citation type="submission" date="2023-06" db="EMBL/GenBank/DDBJ databases">
        <title>Survivors Of The Sea: Transcriptome response of Skeletonema marinoi to long-term dormancy.</title>
        <authorList>
            <person name="Pinder M.I.M."/>
            <person name="Kourtchenko O."/>
            <person name="Robertson E.K."/>
            <person name="Larsson T."/>
            <person name="Maumus F."/>
            <person name="Osuna-Cruz C.M."/>
            <person name="Vancaester E."/>
            <person name="Stenow R."/>
            <person name="Vandepoele K."/>
            <person name="Ploug H."/>
            <person name="Bruchert V."/>
            <person name="Godhe A."/>
            <person name="Topel M."/>
        </authorList>
    </citation>
    <scope>NUCLEOTIDE SEQUENCE</scope>
    <source>
        <strain evidence="3">R05AC</strain>
    </source>
</reference>
<feature type="transmembrane region" description="Helical" evidence="2">
    <location>
        <begin position="53"/>
        <end position="72"/>
    </location>
</feature>
<evidence type="ECO:0000256" key="1">
    <source>
        <dbReference type="SAM" id="MobiDB-lite"/>
    </source>
</evidence>
<comment type="caution">
    <text evidence="3">The sequence shown here is derived from an EMBL/GenBank/DDBJ whole genome shotgun (WGS) entry which is preliminary data.</text>
</comment>
<gene>
    <name evidence="3" type="ORF">QTG54_010482</name>
</gene>
<evidence type="ECO:0000313" key="4">
    <source>
        <dbReference type="Proteomes" id="UP001224775"/>
    </source>
</evidence>
<keyword evidence="2" id="KW-0812">Transmembrane</keyword>
<dbReference type="Proteomes" id="UP001224775">
    <property type="component" value="Unassembled WGS sequence"/>
</dbReference>